<feature type="transmembrane region" description="Helical" evidence="7">
    <location>
        <begin position="142"/>
        <end position="160"/>
    </location>
</feature>
<organism evidence="10 11">
    <name type="scientific">Nakamurella panacisegetis</name>
    <dbReference type="NCBI Taxonomy" id="1090615"/>
    <lineage>
        <taxon>Bacteria</taxon>
        <taxon>Bacillati</taxon>
        <taxon>Actinomycetota</taxon>
        <taxon>Actinomycetes</taxon>
        <taxon>Nakamurellales</taxon>
        <taxon>Nakamurellaceae</taxon>
        <taxon>Nakamurella</taxon>
    </lineage>
</organism>
<feature type="transmembrane region" description="Helical" evidence="7">
    <location>
        <begin position="414"/>
        <end position="434"/>
    </location>
</feature>
<protein>
    <submittedName>
        <fullName evidence="10">Phage shock protein PspC (Stress-responsive transcriptional regulator)</fullName>
    </submittedName>
</protein>
<dbReference type="InterPro" id="IPR024425">
    <property type="entry name" value="LiaF-like_C"/>
</dbReference>
<sequence>MVHAPGDRQGCAMTDQWNSGSGAAGPQSPTSDRPRNERWLRRPRRSTGDRKIAGVAGGLGRAFGIDPILIRVAFVVLTIFGGFGGLLYVLGWLFLPSDGDEVSAAEALLGRGRSSVPPPLAVGLGVIAVISAFWMFSWGRPFLPLAIGGVIVLAVMRRRGHFHGWSGPGRDWSGPRTADWARRTDEQVRAWSEQAEQWADTFRGNARSAARAGRGCGRGWGQWNPWGAASSDNPADSPFQRPAFWDAPDSSTRVDRPAPRSQTPGTQTAGAQTPDAQTPGAQTPGTQTSGVQTSGVNMTKPSTTPADPARDDPMNLGTPPAWDPLGVAPFAWDLPEPTPLAPAPAPAHRSGGVIARVTMGATLLIGGLTAAGVFAGWWVLTWAQVAGISLGVLGLGLLISALRGRGYSLIGPGVFLSLVTLALAVTGVSGTTGYGQTDLRPTAIAQLQDSYVAQAGEFNLDLSALPTIPKGAERTVTIQVKAGHADVTVPTTMNVTATCETKVGEAQCLGYSIRGVNQQTTVRQSPSADAGRLNVIVKVNAGFAEVKTDA</sequence>
<name>A0A1H0P5L4_9ACTN</name>
<evidence type="ECO:0000313" key="11">
    <source>
        <dbReference type="Proteomes" id="UP000198741"/>
    </source>
</evidence>
<accession>A0A1H0P5L4</accession>
<dbReference type="Proteomes" id="UP000198741">
    <property type="component" value="Chromosome I"/>
</dbReference>
<keyword evidence="3 7" id="KW-0812">Transmembrane</keyword>
<evidence type="ECO:0000256" key="7">
    <source>
        <dbReference type="SAM" id="Phobius"/>
    </source>
</evidence>
<comment type="subcellular location">
    <subcellularLocation>
        <location evidence="1">Cell membrane</location>
        <topology evidence="1">Single-pass membrane protein</topology>
    </subcellularLocation>
</comment>
<evidence type="ECO:0000259" key="8">
    <source>
        <dbReference type="Pfam" id="PF04024"/>
    </source>
</evidence>
<gene>
    <name evidence="10" type="ORF">SAMN04515671_2622</name>
</gene>
<feature type="domain" description="Phage shock protein PspC N-terminal" evidence="8">
    <location>
        <begin position="41"/>
        <end position="97"/>
    </location>
</feature>
<feature type="compositionally biased region" description="Polar residues" evidence="6">
    <location>
        <begin position="15"/>
        <end position="31"/>
    </location>
</feature>
<dbReference type="InterPro" id="IPR052027">
    <property type="entry name" value="PspC"/>
</dbReference>
<evidence type="ECO:0000256" key="1">
    <source>
        <dbReference type="ARBA" id="ARBA00004162"/>
    </source>
</evidence>
<dbReference type="PANTHER" id="PTHR33885">
    <property type="entry name" value="PHAGE SHOCK PROTEIN C"/>
    <property type="match status" value="1"/>
</dbReference>
<dbReference type="InterPro" id="IPR007168">
    <property type="entry name" value="Phageshock_PspC_N"/>
</dbReference>
<evidence type="ECO:0000256" key="5">
    <source>
        <dbReference type="ARBA" id="ARBA00023136"/>
    </source>
</evidence>
<evidence type="ECO:0000313" key="10">
    <source>
        <dbReference type="EMBL" id="SDP00028.1"/>
    </source>
</evidence>
<dbReference type="Pfam" id="PF04024">
    <property type="entry name" value="PspC"/>
    <property type="match status" value="1"/>
</dbReference>
<dbReference type="GO" id="GO:0005886">
    <property type="term" value="C:plasma membrane"/>
    <property type="evidence" value="ECO:0007669"/>
    <property type="project" value="UniProtKB-SubCell"/>
</dbReference>
<dbReference type="PANTHER" id="PTHR33885:SF3">
    <property type="entry name" value="PHAGE SHOCK PROTEIN C"/>
    <property type="match status" value="1"/>
</dbReference>
<feature type="transmembrane region" description="Helical" evidence="7">
    <location>
        <begin position="385"/>
        <end position="402"/>
    </location>
</feature>
<evidence type="ECO:0000256" key="2">
    <source>
        <dbReference type="ARBA" id="ARBA00022475"/>
    </source>
</evidence>
<feature type="compositionally biased region" description="Basic and acidic residues" evidence="6">
    <location>
        <begin position="32"/>
        <end position="48"/>
    </location>
</feature>
<keyword evidence="2" id="KW-1003">Cell membrane</keyword>
<dbReference type="Pfam" id="PF09922">
    <property type="entry name" value="LiaF-like_C"/>
    <property type="match status" value="1"/>
</dbReference>
<dbReference type="EMBL" id="LT629710">
    <property type="protein sequence ID" value="SDP00028.1"/>
    <property type="molecule type" value="Genomic_DNA"/>
</dbReference>
<feature type="region of interest" description="Disordered" evidence="6">
    <location>
        <begin position="222"/>
        <end position="321"/>
    </location>
</feature>
<feature type="compositionally biased region" description="Low complexity" evidence="6">
    <location>
        <begin position="262"/>
        <end position="288"/>
    </location>
</feature>
<evidence type="ECO:0000259" key="9">
    <source>
        <dbReference type="Pfam" id="PF09922"/>
    </source>
</evidence>
<dbReference type="STRING" id="1090615.SAMN04515671_2622"/>
<keyword evidence="11" id="KW-1185">Reference proteome</keyword>
<proteinExistence type="predicted"/>
<reference evidence="10 11" key="1">
    <citation type="submission" date="2016-10" db="EMBL/GenBank/DDBJ databases">
        <authorList>
            <person name="de Groot N.N."/>
        </authorList>
    </citation>
    <scope>NUCLEOTIDE SEQUENCE [LARGE SCALE GENOMIC DNA]</scope>
    <source>
        <strain evidence="11">P4-7,KCTC 19426,CECT 7604</strain>
    </source>
</reference>
<keyword evidence="5 7" id="KW-0472">Membrane</keyword>
<feature type="region of interest" description="Disordered" evidence="6">
    <location>
        <begin position="1"/>
        <end position="48"/>
    </location>
</feature>
<feature type="compositionally biased region" description="Polar residues" evidence="6">
    <location>
        <begin position="289"/>
        <end position="305"/>
    </location>
</feature>
<evidence type="ECO:0000256" key="4">
    <source>
        <dbReference type="ARBA" id="ARBA00022989"/>
    </source>
</evidence>
<evidence type="ECO:0000256" key="6">
    <source>
        <dbReference type="SAM" id="MobiDB-lite"/>
    </source>
</evidence>
<keyword evidence="4 7" id="KW-1133">Transmembrane helix</keyword>
<evidence type="ECO:0000256" key="3">
    <source>
        <dbReference type="ARBA" id="ARBA00022692"/>
    </source>
</evidence>
<feature type="transmembrane region" description="Helical" evidence="7">
    <location>
        <begin position="68"/>
        <end position="95"/>
    </location>
</feature>
<feature type="domain" description="Cell wall-active antibiotics response LiaF-like C-terminal" evidence="9">
    <location>
        <begin position="455"/>
        <end position="546"/>
    </location>
</feature>
<dbReference type="AlphaFoldDB" id="A0A1H0P5L4"/>
<feature type="transmembrane region" description="Helical" evidence="7">
    <location>
        <begin position="357"/>
        <end position="379"/>
    </location>
</feature>